<reference evidence="1" key="2">
    <citation type="journal article" date="2015" name="Data Brief">
        <title>Shoot transcriptome of the giant reed, Arundo donax.</title>
        <authorList>
            <person name="Barrero R.A."/>
            <person name="Guerrero F.D."/>
            <person name="Moolhuijzen P."/>
            <person name="Goolsby J.A."/>
            <person name="Tidwell J."/>
            <person name="Bellgard S.E."/>
            <person name="Bellgard M.I."/>
        </authorList>
    </citation>
    <scope>NUCLEOTIDE SEQUENCE</scope>
    <source>
        <tissue evidence="1">Shoot tissue taken approximately 20 cm above the soil surface</tissue>
    </source>
</reference>
<dbReference type="AlphaFoldDB" id="A0A0A9GJP0"/>
<dbReference type="EMBL" id="GBRH01173204">
    <property type="protein sequence ID" value="JAE24692.1"/>
    <property type="molecule type" value="Transcribed_RNA"/>
</dbReference>
<evidence type="ECO:0000313" key="1">
    <source>
        <dbReference type="EMBL" id="JAE24692.1"/>
    </source>
</evidence>
<organism evidence="1">
    <name type="scientific">Arundo donax</name>
    <name type="common">Giant reed</name>
    <name type="synonym">Donax arundinaceus</name>
    <dbReference type="NCBI Taxonomy" id="35708"/>
    <lineage>
        <taxon>Eukaryota</taxon>
        <taxon>Viridiplantae</taxon>
        <taxon>Streptophyta</taxon>
        <taxon>Embryophyta</taxon>
        <taxon>Tracheophyta</taxon>
        <taxon>Spermatophyta</taxon>
        <taxon>Magnoliopsida</taxon>
        <taxon>Liliopsida</taxon>
        <taxon>Poales</taxon>
        <taxon>Poaceae</taxon>
        <taxon>PACMAD clade</taxon>
        <taxon>Arundinoideae</taxon>
        <taxon>Arundineae</taxon>
        <taxon>Arundo</taxon>
    </lineage>
</organism>
<sequence length="20" mass="2459">MKLNLWRTFMHSGICIYFVV</sequence>
<protein>
    <submittedName>
        <fullName evidence="1">Uncharacterized protein</fullName>
    </submittedName>
</protein>
<accession>A0A0A9GJP0</accession>
<name>A0A0A9GJP0_ARUDO</name>
<reference evidence="1" key="1">
    <citation type="submission" date="2014-09" db="EMBL/GenBank/DDBJ databases">
        <authorList>
            <person name="Magalhaes I.L.F."/>
            <person name="Oliveira U."/>
            <person name="Santos F.R."/>
            <person name="Vidigal T.H.D.A."/>
            <person name="Brescovit A.D."/>
            <person name="Santos A.J."/>
        </authorList>
    </citation>
    <scope>NUCLEOTIDE SEQUENCE</scope>
    <source>
        <tissue evidence="1">Shoot tissue taken approximately 20 cm above the soil surface</tissue>
    </source>
</reference>
<proteinExistence type="predicted"/>